<dbReference type="Proteomes" id="UP000629098">
    <property type="component" value="Unassembled WGS sequence"/>
</dbReference>
<comment type="caution">
    <text evidence="1">The sequence shown here is derived from an EMBL/GenBank/DDBJ whole genome shotgun (WGS) entry which is preliminary data.</text>
</comment>
<reference evidence="1" key="1">
    <citation type="submission" date="2020-09" db="EMBL/GenBank/DDBJ databases">
        <title>Iningainema tapete sp. nov. (Scytonemataceae, Cyanobacteria) from greenhouses in central Florida (USA) produces two types of nodularin with biosynthetic potential for microcystin-LR and anabaenopeptins.</title>
        <authorList>
            <person name="Berthold D.E."/>
            <person name="Lefler F.W."/>
            <person name="Huang I.-S."/>
            <person name="Abdulla H."/>
            <person name="Zimba P.V."/>
            <person name="Laughinghouse H.D. IV."/>
        </authorList>
    </citation>
    <scope>NUCLEOTIDE SEQUENCE</scope>
    <source>
        <strain evidence="1">BLCCT55</strain>
    </source>
</reference>
<gene>
    <name evidence="1" type="ORF">ICL16_38550</name>
</gene>
<accession>A0A8J6XSU5</accession>
<protein>
    <recommendedName>
        <fullName evidence="3">Transposase</fullName>
    </recommendedName>
</protein>
<dbReference type="InterPro" id="IPR011518">
    <property type="entry name" value="Transposase_36"/>
</dbReference>
<name>A0A8J6XSU5_9CYAN</name>
<keyword evidence="2" id="KW-1185">Reference proteome</keyword>
<organism evidence="1 2">
    <name type="scientific">Iningainema tapete BLCC-T55</name>
    <dbReference type="NCBI Taxonomy" id="2748662"/>
    <lineage>
        <taxon>Bacteria</taxon>
        <taxon>Bacillati</taxon>
        <taxon>Cyanobacteriota</taxon>
        <taxon>Cyanophyceae</taxon>
        <taxon>Nostocales</taxon>
        <taxon>Scytonemataceae</taxon>
        <taxon>Iningainema tapete</taxon>
    </lineage>
</organism>
<sequence>MLSEKIKQTLKDAATKLTGPKKRAFMAEVTLDYFDASARKTETYLGWNRQAITLGLKEKETGIICIDNYQARGRKKTEFLLPNLEADIQSLVDSKSQADPKFQTTFRYARISARAVMSELISRKGYEENQLPSRQTIGEILNRMGYILKKLSKQNQSKKSQRQMQYL</sequence>
<proteinExistence type="predicted"/>
<dbReference type="Pfam" id="PF07592">
    <property type="entry name" value="DDE_Tnp_ISAZ013"/>
    <property type="match status" value="1"/>
</dbReference>
<evidence type="ECO:0008006" key="3">
    <source>
        <dbReference type="Google" id="ProtNLM"/>
    </source>
</evidence>
<dbReference type="EMBL" id="JACXAE010000118">
    <property type="protein sequence ID" value="MBD2777790.1"/>
    <property type="molecule type" value="Genomic_DNA"/>
</dbReference>
<dbReference type="RefSeq" id="WP_190836855.1">
    <property type="nucleotide sequence ID" value="NZ_CAWPPI010000118.1"/>
</dbReference>
<dbReference type="AlphaFoldDB" id="A0A8J6XSU5"/>
<evidence type="ECO:0000313" key="1">
    <source>
        <dbReference type="EMBL" id="MBD2777790.1"/>
    </source>
</evidence>
<evidence type="ECO:0000313" key="2">
    <source>
        <dbReference type="Proteomes" id="UP000629098"/>
    </source>
</evidence>